<feature type="domain" description="Phosphomannose isomerase type I catalytic" evidence="11">
    <location>
        <begin position="10"/>
        <end position="164"/>
    </location>
</feature>
<dbReference type="FunFam" id="1.10.441.10:FF:000001">
    <property type="entry name" value="Mannose-6-phosphate isomerase"/>
    <property type="match status" value="1"/>
</dbReference>
<dbReference type="GO" id="GO:0008270">
    <property type="term" value="F:zinc ion binding"/>
    <property type="evidence" value="ECO:0007669"/>
    <property type="project" value="InterPro"/>
</dbReference>
<evidence type="ECO:0000259" key="11">
    <source>
        <dbReference type="Pfam" id="PF20511"/>
    </source>
</evidence>
<comment type="pathway">
    <text evidence="2">Nucleotide-sugar biosynthesis; GDP-alpha-D-mannose biosynthesis; alpha-D-mannose 1-phosphate from D-fructose 6-phosphate: step 1/2.</text>
</comment>
<proteinExistence type="inferred from homology"/>
<comment type="similarity">
    <text evidence="3">Belongs to the mannose-6-phosphate isomerase type 1 family.</text>
</comment>
<dbReference type="CDD" id="cd07011">
    <property type="entry name" value="cupin_PMI_type_I_N"/>
    <property type="match status" value="1"/>
</dbReference>
<evidence type="ECO:0000256" key="5">
    <source>
        <dbReference type="ARBA" id="ARBA00022723"/>
    </source>
</evidence>
<protein>
    <recommendedName>
        <fullName evidence="4">mannose-6-phosphate isomerase</fullName>
        <ecNumber evidence="4">5.3.1.8</ecNumber>
    </recommendedName>
</protein>
<dbReference type="Gramene" id="KJB43060">
    <property type="protein sequence ID" value="KJB43060"/>
    <property type="gene ID" value="B456_007G181800"/>
</dbReference>
<evidence type="ECO:0000313" key="14">
    <source>
        <dbReference type="Proteomes" id="UP000032304"/>
    </source>
</evidence>
<evidence type="ECO:0000256" key="9">
    <source>
        <dbReference type="PIRSR" id="PIRSR001480-2"/>
    </source>
</evidence>
<keyword evidence="6 9" id="KW-0862">Zinc</keyword>
<dbReference type="Pfam" id="PF20511">
    <property type="entry name" value="PMI_typeI_cat"/>
    <property type="match status" value="1"/>
</dbReference>
<dbReference type="InterPro" id="IPR001250">
    <property type="entry name" value="Man6P_Isoase-1"/>
</dbReference>
<evidence type="ECO:0000256" key="8">
    <source>
        <dbReference type="PIRSR" id="PIRSR001480-1"/>
    </source>
</evidence>
<dbReference type="GO" id="GO:0010043">
    <property type="term" value="P:response to zinc ion"/>
    <property type="evidence" value="ECO:0007669"/>
    <property type="project" value="UniProtKB-ARBA"/>
</dbReference>
<gene>
    <name evidence="13" type="ORF">B456_007G181800</name>
</gene>
<dbReference type="AlphaFoldDB" id="A0A0D2TH83"/>
<dbReference type="InterPro" id="IPR046458">
    <property type="entry name" value="PMI_typeI_hel"/>
</dbReference>
<feature type="domain" description="Phosphomannose isomerase type I helical insertion" evidence="12">
    <location>
        <begin position="198"/>
        <end position="270"/>
    </location>
</feature>
<accession>A0A0D2TH83</accession>
<dbReference type="Pfam" id="PF20512">
    <property type="entry name" value="PMI_typeI_hel"/>
    <property type="match status" value="1"/>
</dbReference>
<dbReference type="NCBIfam" id="TIGR00218">
    <property type="entry name" value="manA"/>
    <property type="match status" value="1"/>
</dbReference>
<dbReference type="GO" id="GO:0009416">
    <property type="term" value="P:response to light stimulus"/>
    <property type="evidence" value="ECO:0007669"/>
    <property type="project" value="UniProtKB-ARBA"/>
</dbReference>
<feature type="binding site" evidence="9">
    <location>
        <position position="125"/>
    </location>
    <ligand>
        <name>Zn(2+)</name>
        <dbReference type="ChEBI" id="CHEBI:29105"/>
    </ligand>
</feature>
<dbReference type="GO" id="GO:0004476">
    <property type="term" value="F:mannose-6-phosphate isomerase activity"/>
    <property type="evidence" value="ECO:0007669"/>
    <property type="project" value="UniProtKB-EC"/>
</dbReference>
<evidence type="ECO:0000313" key="13">
    <source>
        <dbReference type="EMBL" id="KJB43060.1"/>
    </source>
</evidence>
<dbReference type="InterPro" id="IPR014710">
    <property type="entry name" value="RmlC-like_jellyroll"/>
</dbReference>
<feature type="compositionally biased region" description="Acidic residues" evidence="10">
    <location>
        <begin position="64"/>
        <end position="78"/>
    </location>
</feature>
<keyword evidence="5 9" id="KW-0479">Metal-binding</keyword>
<dbReference type="InterPro" id="IPR016305">
    <property type="entry name" value="Mannose-6-P_Isomerase"/>
</dbReference>
<dbReference type="PANTHER" id="PTHR10309:SF0">
    <property type="entry name" value="MANNOSE-6-PHOSPHATE ISOMERASE"/>
    <property type="match status" value="1"/>
</dbReference>
<dbReference type="STRING" id="29730.A0A0D2TH83"/>
<keyword evidence="14" id="KW-1185">Reference proteome</keyword>
<name>A0A0D2TH83_GOSRA</name>
<evidence type="ECO:0000256" key="1">
    <source>
        <dbReference type="ARBA" id="ARBA00000757"/>
    </source>
</evidence>
<evidence type="ECO:0000256" key="4">
    <source>
        <dbReference type="ARBA" id="ARBA00011956"/>
    </source>
</evidence>
<keyword evidence="7" id="KW-0413">Isomerase</keyword>
<sequence>MARVNGEKLKRLRAWVQNYEWGRSGAEAEVARLLALNTGAEIEPNKPYAEFWMGTHESGPNVLVEEEGEEEEEEEEKEQQDVGLKEWIEKNPKVLGHKVLEKWGSDLPFLFKVLSVGKALSIQAHPDKELAKELHKMKPNLYKDANHKPEMALAITEFRALCGFITLQELKEVLEDVPEIVELVGTASAKQVMDIDERGGDTADKAKTALRSVFTQLMSASKEMTTKAISKLKSRLLLQSQLRSLTEKEELVLQLEKQYPGDIGVLSAFFFNYVKLKPGEALYLAANEPHAYLSGDCVECMATSDNVVRAGLTPKHRDIQTLCSMLTYNQNIISFMLQGYPEILSGLALSPYITRYLPPFDEFEVDRCVLPKGSSVVFPAVPGPSIFLAFVGEGTMKTGCWEGIVTEGDVVFEPANTELVITAATSELQLYRAGINSRFFHGL</sequence>
<evidence type="ECO:0000256" key="7">
    <source>
        <dbReference type="ARBA" id="ARBA00023235"/>
    </source>
</evidence>
<dbReference type="InterPro" id="IPR011051">
    <property type="entry name" value="RmlC_Cupin_sf"/>
</dbReference>
<comment type="cofactor">
    <cofactor evidence="9">
        <name>Zn(2+)</name>
        <dbReference type="ChEBI" id="CHEBI:29105"/>
    </cofactor>
    <text evidence="9">Binds 1 zinc ion per subunit.</text>
</comment>
<dbReference type="Proteomes" id="UP000032304">
    <property type="component" value="Chromosome 7"/>
</dbReference>
<dbReference type="PROSITE" id="PS00965">
    <property type="entry name" value="PMI_I_1"/>
    <property type="match status" value="1"/>
</dbReference>
<evidence type="ECO:0000256" key="3">
    <source>
        <dbReference type="ARBA" id="ARBA00010772"/>
    </source>
</evidence>
<dbReference type="FunFam" id="2.60.120.10:FF:000044">
    <property type="entry name" value="Mannose-6-phosphate isomerase"/>
    <property type="match status" value="1"/>
</dbReference>
<evidence type="ECO:0000259" key="12">
    <source>
        <dbReference type="Pfam" id="PF20512"/>
    </source>
</evidence>
<feature type="binding site" evidence="9">
    <location>
        <position position="150"/>
    </location>
    <ligand>
        <name>Zn(2+)</name>
        <dbReference type="ChEBI" id="CHEBI:29105"/>
    </ligand>
</feature>
<dbReference type="PROSITE" id="PS00966">
    <property type="entry name" value="PMI_I_2"/>
    <property type="match status" value="1"/>
</dbReference>
<dbReference type="InterPro" id="IPR046457">
    <property type="entry name" value="PMI_typeI_cat"/>
</dbReference>
<dbReference type="PRINTS" id="PR00714">
    <property type="entry name" value="MAN6PISMRASE"/>
</dbReference>
<comment type="catalytic activity">
    <reaction evidence="1">
        <text>D-mannose 6-phosphate = D-fructose 6-phosphate</text>
        <dbReference type="Rhea" id="RHEA:12356"/>
        <dbReference type="ChEBI" id="CHEBI:58735"/>
        <dbReference type="ChEBI" id="CHEBI:61527"/>
        <dbReference type="EC" id="5.3.1.8"/>
    </reaction>
</comment>
<reference evidence="13 14" key="1">
    <citation type="journal article" date="2012" name="Nature">
        <title>Repeated polyploidization of Gossypium genomes and the evolution of spinnable cotton fibres.</title>
        <authorList>
            <person name="Paterson A.H."/>
            <person name="Wendel J.F."/>
            <person name="Gundlach H."/>
            <person name="Guo H."/>
            <person name="Jenkins J."/>
            <person name="Jin D."/>
            <person name="Llewellyn D."/>
            <person name="Showmaker K.C."/>
            <person name="Shu S."/>
            <person name="Udall J."/>
            <person name="Yoo M.J."/>
            <person name="Byers R."/>
            <person name="Chen W."/>
            <person name="Doron-Faigenboim A."/>
            <person name="Duke M.V."/>
            <person name="Gong L."/>
            <person name="Grimwood J."/>
            <person name="Grover C."/>
            <person name="Grupp K."/>
            <person name="Hu G."/>
            <person name="Lee T.H."/>
            <person name="Li J."/>
            <person name="Lin L."/>
            <person name="Liu T."/>
            <person name="Marler B.S."/>
            <person name="Page J.T."/>
            <person name="Roberts A.W."/>
            <person name="Romanel E."/>
            <person name="Sanders W.S."/>
            <person name="Szadkowski E."/>
            <person name="Tan X."/>
            <person name="Tang H."/>
            <person name="Xu C."/>
            <person name="Wang J."/>
            <person name="Wang Z."/>
            <person name="Zhang D."/>
            <person name="Zhang L."/>
            <person name="Ashrafi H."/>
            <person name="Bedon F."/>
            <person name="Bowers J.E."/>
            <person name="Brubaker C.L."/>
            <person name="Chee P.W."/>
            <person name="Das S."/>
            <person name="Gingle A.R."/>
            <person name="Haigler C.H."/>
            <person name="Harker D."/>
            <person name="Hoffmann L.V."/>
            <person name="Hovav R."/>
            <person name="Jones D.C."/>
            <person name="Lemke C."/>
            <person name="Mansoor S."/>
            <person name="ur Rahman M."/>
            <person name="Rainville L.N."/>
            <person name="Rambani A."/>
            <person name="Reddy U.K."/>
            <person name="Rong J.K."/>
            <person name="Saranga Y."/>
            <person name="Scheffler B.E."/>
            <person name="Scheffler J.A."/>
            <person name="Stelly D.M."/>
            <person name="Triplett B.A."/>
            <person name="Van Deynze A."/>
            <person name="Vaslin M.F."/>
            <person name="Waghmare V.N."/>
            <person name="Walford S.A."/>
            <person name="Wright R.J."/>
            <person name="Zaki E.A."/>
            <person name="Zhang T."/>
            <person name="Dennis E.S."/>
            <person name="Mayer K.F."/>
            <person name="Peterson D.G."/>
            <person name="Rokhsar D.S."/>
            <person name="Wang X."/>
            <person name="Schmutz J."/>
        </authorList>
    </citation>
    <scope>NUCLEOTIDE SEQUENCE [LARGE SCALE GENOMIC DNA]</scope>
</reference>
<dbReference type="Gene3D" id="2.60.120.10">
    <property type="entry name" value="Jelly Rolls"/>
    <property type="match status" value="2"/>
</dbReference>
<evidence type="ECO:0000256" key="6">
    <source>
        <dbReference type="ARBA" id="ARBA00022833"/>
    </source>
</evidence>
<dbReference type="GO" id="GO:0046686">
    <property type="term" value="P:response to cadmium ion"/>
    <property type="evidence" value="ECO:0007669"/>
    <property type="project" value="UniProtKB-ARBA"/>
</dbReference>
<feature type="active site" evidence="8">
    <location>
        <position position="309"/>
    </location>
</feature>
<dbReference type="GO" id="GO:0033591">
    <property type="term" value="P:response to L-ascorbic acid"/>
    <property type="evidence" value="ECO:0007669"/>
    <property type="project" value="UniProtKB-ARBA"/>
</dbReference>
<dbReference type="GO" id="GO:0005829">
    <property type="term" value="C:cytosol"/>
    <property type="evidence" value="ECO:0007669"/>
    <property type="project" value="TreeGrafter"/>
</dbReference>
<feature type="region of interest" description="Disordered" evidence="10">
    <location>
        <begin position="62"/>
        <end position="82"/>
    </location>
</feature>
<evidence type="ECO:0000256" key="10">
    <source>
        <dbReference type="SAM" id="MobiDB-lite"/>
    </source>
</evidence>
<feature type="binding site" evidence="9">
    <location>
        <position position="290"/>
    </location>
    <ligand>
        <name>Zn(2+)</name>
        <dbReference type="ChEBI" id="CHEBI:29105"/>
    </ligand>
</feature>
<dbReference type="PANTHER" id="PTHR10309">
    <property type="entry name" value="MANNOSE-6-PHOSPHATE ISOMERASE"/>
    <property type="match status" value="1"/>
</dbReference>
<dbReference type="SUPFAM" id="SSF51182">
    <property type="entry name" value="RmlC-like cupins"/>
    <property type="match status" value="1"/>
</dbReference>
<dbReference type="EC" id="5.3.1.8" evidence="4"/>
<dbReference type="InterPro" id="IPR018050">
    <property type="entry name" value="Pmannose_isomerase-type1_CS"/>
</dbReference>
<evidence type="ECO:0000256" key="2">
    <source>
        <dbReference type="ARBA" id="ARBA00004666"/>
    </source>
</evidence>
<dbReference type="GO" id="GO:0009298">
    <property type="term" value="P:GDP-mannose biosynthetic process"/>
    <property type="evidence" value="ECO:0007669"/>
    <property type="project" value="UniProtKB-UniPathway"/>
</dbReference>
<dbReference type="PIRSF" id="PIRSF001480">
    <property type="entry name" value="Mannose-6-phosphate_isomerase"/>
    <property type="match status" value="1"/>
</dbReference>
<dbReference type="UniPathway" id="UPA00126">
    <property type="reaction ID" value="UER00423"/>
</dbReference>
<dbReference type="EMBL" id="CM001746">
    <property type="protein sequence ID" value="KJB43060.1"/>
    <property type="molecule type" value="Genomic_DNA"/>
</dbReference>
<feature type="binding site" evidence="9">
    <location>
        <position position="123"/>
    </location>
    <ligand>
        <name>Zn(2+)</name>
        <dbReference type="ChEBI" id="CHEBI:29105"/>
    </ligand>
</feature>
<dbReference type="GO" id="GO:0005975">
    <property type="term" value="P:carbohydrate metabolic process"/>
    <property type="evidence" value="ECO:0007669"/>
    <property type="project" value="InterPro"/>
</dbReference>
<dbReference type="eggNOG" id="KOG2757">
    <property type="taxonomic scope" value="Eukaryota"/>
</dbReference>
<organism evidence="13 14">
    <name type="scientific">Gossypium raimondii</name>
    <name type="common">Peruvian cotton</name>
    <name type="synonym">Gossypium klotzschianum subsp. raimondii</name>
    <dbReference type="NCBI Taxonomy" id="29730"/>
    <lineage>
        <taxon>Eukaryota</taxon>
        <taxon>Viridiplantae</taxon>
        <taxon>Streptophyta</taxon>
        <taxon>Embryophyta</taxon>
        <taxon>Tracheophyta</taxon>
        <taxon>Spermatophyta</taxon>
        <taxon>Magnoliopsida</taxon>
        <taxon>eudicotyledons</taxon>
        <taxon>Gunneridae</taxon>
        <taxon>Pentapetalae</taxon>
        <taxon>rosids</taxon>
        <taxon>malvids</taxon>
        <taxon>Malvales</taxon>
        <taxon>Malvaceae</taxon>
        <taxon>Malvoideae</taxon>
        <taxon>Gossypium</taxon>
    </lineage>
</organism>
<dbReference type="Gene3D" id="1.10.441.10">
    <property type="entry name" value="Phosphomannose Isomerase, domain 2"/>
    <property type="match status" value="1"/>
</dbReference>